<dbReference type="AlphaFoldDB" id="A0A1G9KLD7"/>
<accession>A0A1G9KLD7</accession>
<feature type="domain" description="Sulfatase N-terminal" evidence="5">
    <location>
        <begin position="38"/>
        <end position="356"/>
    </location>
</feature>
<evidence type="ECO:0000313" key="6">
    <source>
        <dbReference type="EMBL" id="SDL50472.1"/>
    </source>
</evidence>
<organism evidence="6 7">
    <name type="scientific">Kriegella aquimaris</name>
    <dbReference type="NCBI Taxonomy" id="192904"/>
    <lineage>
        <taxon>Bacteria</taxon>
        <taxon>Pseudomonadati</taxon>
        <taxon>Bacteroidota</taxon>
        <taxon>Flavobacteriia</taxon>
        <taxon>Flavobacteriales</taxon>
        <taxon>Flavobacteriaceae</taxon>
        <taxon>Kriegella</taxon>
    </lineage>
</organism>
<keyword evidence="4" id="KW-0106">Calcium</keyword>
<dbReference type="CDD" id="cd16146">
    <property type="entry name" value="ARS_like"/>
    <property type="match status" value="1"/>
</dbReference>
<keyword evidence="3" id="KW-0378">Hydrolase</keyword>
<dbReference type="GO" id="GO:0004065">
    <property type="term" value="F:arylsulfatase activity"/>
    <property type="evidence" value="ECO:0007669"/>
    <property type="project" value="TreeGrafter"/>
</dbReference>
<dbReference type="InterPro" id="IPR017850">
    <property type="entry name" value="Alkaline_phosphatase_core_sf"/>
</dbReference>
<dbReference type="SUPFAM" id="SSF53649">
    <property type="entry name" value="Alkaline phosphatase-like"/>
    <property type="match status" value="1"/>
</dbReference>
<dbReference type="GO" id="GO:0046872">
    <property type="term" value="F:metal ion binding"/>
    <property type="evidence" value="ECO:0007669"/>
    <property type="project" value="UniProtKB-KW"/>
</dbReference>
<dbReference type="Gene3D" id="3.40.720.10">
    <property type="entry name" value="Alkaline Phosphatase, subunit A"/>
    <property type="match status" value="1"/>
</dbReference>
<evidence type="ECO:0000259" key="5">
    <source>
        <dbReference type="Pfam" id="PF00884"/>
    </source>
</evidence>
<protein>
    <submittedName>
        <fullName evidence="6">Arylsulfatase A</fullName>
    </submittedName>
</protein>
<dbReference type="Gene3D" id="3.30.1120.10">
    <property type="match status" value="1"/>
</dbReference>
<sequence length="619" mass="70298">MVVKNFKCFGIPLLLAVLFFNCKRGAEGRRTASVPEKPNVILIMTDDQGYGDLACHGSPYVKTPALDSLYAESVRFTDFHVDPSCSPTRAALLTGNYSSRAGVWHTIGGRSLLKEGMTTMPEVFSSNGYETAAFGKWHLGENYPFRPQDRGFKESIVHGGGGVGQGPDYWGNDYYDDTYKHNGKFEKYEGYCNNIWFDKAIEYIDENKDKPFFCYLSTNLPHAPLLIDEKYVAPYRGRVSERLARYYGMVNSIDEDVKKLLNKIDDVGLRNNTIVIFMTDNGPCPWFGGVIMDFDTGLVEEGYTAGMKGGKIWGYENAHRVPFFIRWPKGGITGGKDVNALTGHIDIMPTLIELCGLNSSEKLQLDGRSFAPILREEISKWPDDRTLFVQNQRVEYPIKDKEYQVLTEDWRLVKRDADELYDIKKDPEELHNVANQHPAIVKELYGRYEEWWGDVSVDFDEYAKIHVGTPHENPVKLYAHDAHTRNGKKIWVVNVSKAGKYEIRLNRWPEESGKKIVENRAGDKELKVENAWLKVGNVERSAKVGKNMTAVKFEVDLKAGTTCFQTAFNLEEDGKTLSTECIYVNYLGEADEKKLINYVASVPDKLLKEGYVQKVIPYD</sequence>
<dbReference type="EMBL" id="FNGV01000001">
    <property type="protein sequence ID" value="SDL50472.1"/>
    <property type="molecule type" value="Genomic_DNA"/>
</dbReference>
<keyword evidence="7" id="KW-1185">Reference proteome</keyword>
<dbReference type="PROSITE" id="PS00523">
    <property type="entry name" value="SULFATASE_1"/>
    <property type="match status" value="1"/>
</dbReference>
<evidence type="ECO:0000313" key="7">
    <source>
        <dbReference type="Proteomes" id="UP000199440"/>
    </source>
</evidence>
<dbReference type="PANTHER" id="PTHR42693">
    <property type="entry name" value="ARYLSULFATASE FAMILY MEMBER"/>
    <property type="match status" value="1"/>
</dbReference>
<evidence type="ECO:0000256" key="1">
    <source>
        <dbReference type="ARBA" id="ARBA00008779"/>
    </source>
</evidence>
<dbReference type="Pfam" id="PF00884">
    <property type="entry name" value="Sulfatase"/>
    <property type="match status" value="1"/>
</dbReference>
<dbReference type="STRING" id="192904.SAMN04488514_1011040"/>
<gene>
    <name evidence="6" type="ORF">SAMN04488514_1011040</name>
</gene>
<dbReference type="OrthoDB" id="756520at2"/>
<reference evidence="6 7" key="1">
    <citation type="submission" date="2016-10" db="EMBL/GenBank/DDBJ databases">
        <authorList>
            <person name="de Groot N.N."/>
        </authorList>
    </citation>
    <scope>NUCLEOTIDE SEQUENCE [LARGE SCALE GENOMIC DNA]</scope>
    <source>
        <strain evidence="6 7">DSM 19886</strain>
    </source>
</reference>
<dbReference type="InterPro" id="IPR050738">
    <property type="entry name" value="Sulfatase"/>
</dbReference>
<evidence type="ECO:0000256" key="4">
    <source>
        <dbReference type="ARBA" id="ARBA00022837"/>
    </source>
</evidence>
<name>A0A1G9KLD7_9FLAO</name>
<evidence type="ECO:0000256" key="2">
    <source>
        <dbReference type="ARBA" id="ARBA00022723"/>
    </source>
</evidence>
<dbReference type="InterPro" id="IPR024607">
    <property type="entry name" value="Sulfatase_CS"/>
</dbReference>
<dbReference type="Proteomes" id="UP000199440">
    <property type="component" value="Unassembled WGS sequence"/>
</dbReference>
<proteinExistence type="inferred from homology"/>
<keyword evidence="2" id="KW-0479">Metal-binding</keyword>
<dbReference type="InterPro" id="IPR000917">
    <property type="entry name" value="Sulfatase_N"/>
</dbReference>
<comment type="similarity">
    <text evidence="1">Belongs to the sulfatase family.</text>
</comment>
<evidence type="ECO:0000256" key="3">
    <source>
        <dbReference type="ARBA" id="ARBA00022801"/>
    </source>
</evidence>
<dbReference type="PANTHER" id="PTHR42693:SF53">
    <property type="entry name" value="ENDO-4-O-SULFATASE"/>
    <property type="match status" value="1"/>
</dbReference>